<dbReference type="KEGG" id="crz:D1345_07145"/>
<evidence type="ECO:0000313" key="1">
    <source>
        <dbReference type="EMBL" id="AXT45967.1"/>
    </source>
</evidence>
<keyword evidence="2" id="KW-1185">Reference proteome</keyword>
<reference evidence="1 2" key="1">
    <citation type="submission" date="2018-08" db="EMBL/GenBank/DDBJ databases">
        <title>Complete genome sequence of JP2-74.</title>
        <authorList>
            <person name="Wu L."/>
        </authorList>
    </citation>
    <scope>NUCLEOTIDE SEQUENCE [LARGE SCALE GENOMIC DNA]</scope>
    <source>
        <strain evidence="1 2">JP2-74</strain>
    </source>
</reference>
<proteinExistence type="predicted"/>
<gene>
    <name evidence="1" type="ORF">D1345_07145</name>
</gene>
<accession>A0AAD0RP14</accession>
<dbReference type="AlphaFoldDB" id="A0AAD0RP14"/>
<sequence length="64" mass="6884">MSVSGPCGQGGVIPSIRPDALEPVHNLLRCGDTALKTASKCSCTTCTFRFLSRFRLVSPLLARF</sequence>
<evidence type="ECO:0000313" key="2">
    <source>
        <dbReference type="Proteomes" id="UP000259465"/>
    </source>
</evidence>
<dbReference type="EMBL" id="CP031968">
    <property type="protein sequence ID" value="AXT45967.1"/>
    <property type="molecule type" value="Genomic_DNA"/>
</dbReference>
<organism evidence="1 2">
    <name type="scientific">Chromobacterium rhizoryzae</name>
    <dbReference type="NCBI Taxonomy" id="1778675"/>
    <lineage>
        <taxon>Bacteria</taxon>
        <taxon>Pseudomonadati</taxon>
        <taxon>Pseudomonadota</taxon>
        <taxon>Betaproteobacteria</taxon>
        <taxon>Neisseriales</taxon>
        <taxon>Chromobacteriaceae</taxon>
        <taxon>Chromobacterium</taxon>
    </lineage>
</organism>
<dbReference type="Proteomes" id="UP000259465">
    <property type="component" value="Chromosome"/>
</dbReference>
<protein>
    <submittedName>
        <fullName evidence="1">Uncharacterized protein</fullName>
    </submittedName>
</protein>
<name>A0AAD0RP14_9NEIS</name>